<comment type="caution">
    <text evidence="1">The sequence shown here is derived from an EMBL/GenBank/DDBJ whole genome shotgun (WGS) entry which is preliminary data.</text>
</comment>
<organism evidence="1 2">
    <name type="scientific">Paenibacillus sepulcri</name>
    <dbReference type="NCBI Taxonomy" id="359917"/>
    <lineage>
        <taxon>Bacteria</taxon>
        <taxon>Bacillati</taxon>
        <taxon>Bacillota</taxon>
        <taxon>Bacilli</taxon>
        <taxon>Bacillales</taxon>
        <taxon>Paenibacillaceae</taxon>
        <taxon>Paenibacillus</taxon>
    </lineage>
</organism>
<name>A0ABS7CBE2_9BACL</name>
<dbReference type="Proteomes" id="UP001519887">
    <property type="component" value="Unassembled WGS sequence"/>
</dbReference>
<gene>
    <name evidence="1" type="ORF">K0U00_29635</name>
</gene>
<feature type="non-terminal residue" evidence="1">
    <location>
        <position position="1"/>
    </location>
</feature>
<dbReference type="PANTHER" id="PTHR41259">
    <property type="entry name" value="DOUBLE-STRAND BREAK REPAIR RAD50 ATPASE, PUTATIVE-RELATED"/>
    <property type="match status" value="1"/>
</dbReference>
<protein>
    <submittedName>
        <fullName evidence="1">Chromosome segregation protein SMC</fullName>
    </submittedName>
</protein>
<sequence length="143" mass="16358">IRRTKRLMEEQRQPAVLKEASRYMAKMSKGKYTRISVPEGEQTIRLETPDGQFVDSIFLSRGTAEQLYLSMRFALADEAAMTTELPMILDDLFVNFDGSRLEAAIDIIGELSSRRQLVLLTCHDHIRDKLMEQLSSARLVHLS</sequence>
<dbReference type="Gene3D" id="3.40.50.300">
    <property type="entry name" value="P-loop containing nucleotide triphosphate hydrolases"/>
    <property type="match status" value="1"/>
</dbReference>
<proteinExistence type="predicted"/>
<dbReference type="InterPro" id="IPR027417">
    <property type="entry name" value="P-loop_NTPase"/>
</dbReference>
<evidence type="ECO:0000313" key="2">
    <source>
        <dbReference type="Proteomes" id="UP001519887"/>
    </source>
</evidence>
<evidence type="ECO:0000313" key="1">
    <source>
        <dbReference type="EMBL" id="MBW7458211.1"/>
    </source>
</evidence>
<accession>A0ABS7CBE2</accession>
<dbReference type="SUPFAM" id="SSF52540">
    <property type="entry name" value="P-loop containing nucleoside triphosphate hydrolases"/>
    <property type="match status" value="1"/>
</dbReference>
<dbReference type="EMBL" id="JAHZIK010001111">
    <property type="protein sequence ID" value="MBW7458211.1"/>
    <property type="molecule type" value="Genomic_DNA"/>
</dbReference>
<reference evidence="1 2" key="1">
    <citation type="submission" date="2021-07" db="EMBL/GenBank/DDBJ databases">
        <title>Paenibacillus radiodurans sp. nov., isolated from the southeastern edge of Tengger Desert.</title>
        <authorList>
            <person name="Zhang G."/>
        </authorList>
    </citation>
    <scope>NUCLEOTIDE SEQUENCE [LARGE SCALE GENOMIC DNA]</scope>
    <source>
        <strain evidence="1 2">CCM 7311</strain>
    </source>
</reference>
<keyword evidence="2" id="KW-1185">Reference proteome</keyword>
<dbReference type="PANTHER" id="PTHR41259:SF1">
    <property type="entry name" value="DOUBLE-STRAND BREAK REPAIR RAD50 ATPASE, PUTATIVE-RELATED"/>
    <property type="match status" value="1"/>
</dbReference>